<feature type="region of interest" description="Disordered" evidence="1">
    <location>
        <begin position="133"/>
        <end position="160"/>
    </location>
</feature>
<reference evidence="2" key="1">
    <citation type="submission" date="2022-07" db="EMBL/GenBank/DDBJ databases">
        <authorList>
            <person name="Trinca V."/>
            <person name="Uliana J.V.C."/>
            <person name="Torres T.T."/>
            <person name="Ward R.J."/>
            <person name="Monesi N."/>
        </authorList>
    </citation>
    <scope>NUCLEOTIDE SEQUENCE</scope>
    <source>
        <strain evidence="2">HSMRA1968</strain>
        <tissue evidence="2">Whole embryos</tissue>
    </source>
</reference>
<evidence type="ECO:0000256" key="1">
    <source>
        <dbReference type="SAM" id="MobiDB-lite"/>
    </source>
</evidence>
<comment type="caution">
    <text evidence="2">The sequence shown here is derived from an EMBL/GenBank/DDBJ whole genome shotgun (WGS) entry which is preliminary data.</text>
</comment>
<organism evidence="2 3">
    <name type="scientific">Pseudolycoriella hygida</name>
    <dbReference type="NCBI Taxonomy" id="35572"/>
    <lineage>
        <taxon>Eukaryota</taxon>
        <taxon>Metazoa</taxon>
        <taxon>Ecdysozoa</taxon>
        <taxon>Arthropoda</taxon>
        <taxon>Hexapoda</taxon>
        <taxon>Insecta</taxon>
        <taxon>Pterygota</taxon>
        <taxon>Neoptera</taxon>
        <taxon>Endopterygota</taxon>
        <taxon>Diptera</taxon>
        <taxon>Nematocera</taxon>
        <taxon>Sciaroidea</taxon>
        <taxon>Sciaridae</taxon>
        <taxon>Pseudolycoriella</taxon>
    </lineage>
</organism>
<sequence length="180" mass="19769">MSYRSGYGGGFNTGKRPPQKPGESRGYSAVPPPSSLNARAVPSAKQNQPGLTKHGYTSMEALSSDYGNTSQYGLGKRKGKTEDEYFDDDDDDNPPDMAYIPAPGSPSYKKKDSSDDEEDPLDAFMQGLEQHLEKEKTKPVNAVQDSKTTKGVRGDIDDEDDEESYYRLLESVTINLELAT</sequence>
<keyword evidence="2" id="KW-0067">ATP-binding</keyword>
<gene>
    <name evidence="2" type="primary">ddx42</name>
    <name evidence="2" type="ORF">Bhyg_03824</name>
</gene>
<keyword evidence="2" id="KW-0378">Hydrolase</keyword>
<name>A0A9Q0S7U7_9DIPT</name>
<keyword evidence="2" id="KW-0547">Nucleotide-binding</keyword>
<feature type="non-terminal residue" evidence="2">
    <location>
        <position position="180"/>
    </location>
</feature>
<accession>A0A9Q0S7U7</accession>
<proteinExistence type="predicted"/>
<dbReference type="Proteomes" id="UP001151699">
    <property type="component" value="Chromosome A"/>
</dbReference>
<dbReference type="OrthoDB" id="196131at2759"/>
<dbReference type="GO" id="GO:0004386">
    <property type="term" value="F:helicase activity"/>
    <property type="evidence" value="ECO:0007669"/>
    <property type="project" value="UniProtKB-KW"/>
</dbReference>
<dbReference type="EMBL" id="WJQU01000001">
    <property type="protein sequence ID" value="KAJ6648594.1"/>
    <property type="molecule type" value="Genomic_DNA"/>
</dbReference>
<evidence type="ECO:0000313" key="2">
    <source>
        <dbReference type="EMBL" id="KAJ6648594.1"/>
    </source>
</evidence>
<feature type="compositionally biased region" description="Acidic residues" evidence="1">
    <location>
        <begin position="84"/>
        <end position="94"/>
    </location>
</feature>
<keyword evidence="2" id="KW-0347">Helicase</keyword>
<dbReference type="AlphaFoldDB" id="A0A9Q0S7U7"/>
<feature type="region of interest" description="Disordered" evidence="1">
    <location>
        <begin position="1"/>
        <end position="120"/>
    </location>
</feature>
<feature type="compositionally biased region" description="Gly residues" evidence="1">
    <location>
        <begin position="1"/>
        <end position="12"/>
    </location>
</feature>
<protein>
    <submittedName>
        <fullName evidence="2">ATP-dependent RNA helicase DDX42</fullName>
    </submittedName>
</protein>
<evidence type="ECO:0000313" key="3">
    <source>
        <dbReference type="Proteomes" id="UP001151699"/>
    </source>
</evidence>
<keyword evidence="3" id="KW-1185">Reference proteome</keyword>